<organism evidence="3 4">
    <name type="scientific">Rhodalgimonas zhirmunskyi</name>
    <dbReference type="NCBI Taxonomy" id="2964767"/>
    <lineage>
        <taxon>Bacteria</taxon>
        <taxon>Pseudomonadati</taxon>
        <taxon>Pseudomonadota</taxon>
        <taxon>Alphaproteobacteria</taxon>
        <taxon>Rhodobacterales</taxon>
        <taxon>Roseobacteraceae</taxon>
        <taxon>Rhodalgimonas</taxon>
    </lineage>
</organism>
<evidence type="ECO:0000313" key="4">
    <source>
        <dbReference type="Proteomes" id="UP001227162"/>
    </source>
</evidence>
<evidence type="ECO:0000313" key="3">
    <source>
        <dbReference type="EMBL" id="MDQ2094331.1"/>
    </source>
</evidence>
<accession>A0AAJ1UDC1</accession>
<keyword evidence="2" id="KW-1133">Transmembrane helix</keyword>
<dbReference type="EMBL" id="JANFFA010000002">
    <property type="protein sequence ID" value="MDQ2094331.1"/>
    <property type="molecule type" value="Genomic_DNA"/>
</dbReference>
<name>A0AAJ1UDC1_9RHOB</name>
<feature type="region of interest" description="Disordered" evidence="1">
    <location>
        <begin position="210"/>
        <end position="230"/>
    </location>
</feature>
<keyword evidence="2" id="KW-0812">Transmembrane</keyword>
<dbReference type="RefSeq" id="WP_317625933.1">
    <property type="nucleotide sequence ID" value="NZ_JANFFA010000002.1"/>
</dbReference>
<gene>
    <name evidence="3" type="ORF">NOI20_09430</name>
</gene>
<evidence type="ECO:0000256" key="1">
    <source>
        <dbReference type="SAM" id="MobiDB-lite"/>
    </source>
</evidence>
<proteinExistence type="predicted"/>
<keyword evidence="4" id="KW-1185">Reference proteome</keyword>
<protein>
    <submittedName>
        <fullName evidence="3">PAS-domain containing protein</fullName>
    </submittedName>
</protein>
<feature type="transmembrane region" description="Helical" evidence="2">
    <location>
        <begin position="6"/>
        <end position="28"/>
    </location>
</feature>
<dbReference type="Pfam" id="PF12860">
    <property type="entry name" value="PAS_7"/>
    <property type="match status" value="1"/>
</dbReference>
<dbReference type="Proteomes" id="UP001227162">
    <property type="component" value="Unassembled WGS sequence"/>
</dbReference>
<dbReference type="AlphaFoldDB" id="A0AAJ1UDC1"/>
<evidence type="ECO:0000256" key="2">
    <source>
        <dbReference type="SAM" id="Phobius"/>
    </source>
</evidence>
<reference evidence="3" key="2">
    <citation type="submission" date="2023-04" db="EMBL/GenBank/DDBJ databases">
        <title>'Rhodoalgimonas zhirmunskyi' gen. nov., isolated from a red alga.</title>
        <authorList>
            <person name="Nedashkovskaya O.I."/>
            <person name="Otstavnykh N.Y."/>
            <person name="Bystritskaya E.P."/>
            <person name="Balabanova L.A."/>
            <person name="Isaeva M.P."/>
        </authorList>
    </citation>
    <scope>NUCLEOTIDE SEQUENCE</scope>
    <source>
        <strain evidence="3">10Alg 79</strain>
    </source>
</reference>
<comment type="caution">
    <text evidence="3">The sequence shown here is derived from an EMBL/GenBank/DDBJ whole genome shotgun (WGS) entry which is preliminary data.</text>
</comment>
<keyword evidence="2" id="KW-0472">Membrane</keyword>
<reference evidence="3" key="1">
    <citation type="submission" date="2022-07" db="EMBL/GenBank/DDBJ databases">
        <authorList>
            <person name="Otstavnykh N."/>
            <person name="Isaeva M."/>
            <person name="Bystritskaya E."/>
        </authorList>
    </citation>
    <scope>NUCLEOTIDE SEQUENCE</scope>
    <source>
        <strain evidence="3">10Alg 79</strain>
    </source>
</reference>
<sequence>MADLTGFWYILTLAGVSVVGATLALVVISRIDLRRADRQELAEEPAFLFDQCFLVDASPAGWDILHASNKDRSVNAARGDHQDSDTLTEWRALYRALKSRFPALPEMPEMALEMAPTTLCSAFAGDDATLDLSLVRGKLRLSITDTAAPSLGDRHVALTAARELQMLNSVSHLYPHPVWLRGDDGSILWVNKALRDLAGDGDIAGLCRKLSGPEPTSEASQSTRTLTEDETGESHWFDVLRARSDAGIELGLAIDVNAVVMAEIKQRKFVQTLTKTFAQLSTGLAVFDRHQQLQLFNPALMDLLSLPGDFLSARPTLLTFFDKLRENQMMPEPKNYSGWRQQIAELVSASEDGRYQETWTLPTGLTYRVTGRPHPDGAIALLFDDISAEISLTRRFRGQLNLGQDVFDTLDEGLAVFSSRGVLVGSNLAFRQLWGLDPESSFADVTIRDARRHWKTRSRETTFWDELHDFVLNAAQREEWFADIEMAQGQRVECRVTPLKGGVTLIGFRLPQLLKVGPRGGAVSVSETGKPG</sequence>